<evidence type="ECO:0000256" key="1">
    <source>
        <dbReference type="SAM" id="Coils"/>
    </source>
</evidence>
<dbReference type="InterPro" id="IPR003029">
    <property type="entry name" value="S1_domain"/>
</dbReference>
<reference evidence="4 5" key="1">
    <citation type="journal article" date="2016" name="BMC Genomics">
        <title>Comparative genomics reveals Cyclospora cayetanensis possesses coccidia-like metabolism and invasion components but unique surface antigens.</title>
        <authorList>
            <person name="Liu S."/>
            <person name="Wang L."/>
            <person name="Zheng H."/>
            <person name="Xu Z."/>
            <person name="Roellig D.M."/>
            <person name="Li N."/>
            <person name="Frace M.A."/>
            <person name="Tang K."/>
            <person name="Arrowood M.J."/>
            <person name="Moss D.M."/>
            <person name="Zhang L."/>
            <person name="Feng Y."/>
            <person name="Xiao L."/>
        </authorList>
    </citation>
    <scope>NUCLEOTIDE SEQUENCE [LARGE SCALE GENOMIC DNA]</scope>
    <source>
        <strain evidence="4 5">CHN_HEN01</strain>
    </source>
</reference>
<dbReference type="Proteomes" id="UP000095192">
    <property type="component" value="Unassembled WGS sequence"/>
</dbReference>
<sequence>MVSRGAESASENTLGSQGSQCRLLLPEDCMRNGEQQRLVVKAAAAATDGGLNGVLQRKCILEAVTGCFRLAEVSPSETFAVVRVSSSHRSRGRSAETRRAGSMDQLERLSQISRIATELHNHWGISDKDLAEFVLHLGEESQSLEEFRTKLKANGSAVTQALAVSLYTAISKYVEKTKNAKRRDGNTSSASSKDASSSSPPARVAADSEDASAGGDSGVKTLPASAFSVSQHPPTEKELKFPGLCMQNRFDRAELQLTRPDEHAPLSAAAQRLLQREKDEKELLREQQEAYNKARDAAATVSAAADSSLNFCGRRGAPLERYGIYDGVVSRVMEYGAFVQLDLAEGRKEGLLHAADMSRADGGPCVSA</sequence>
<protein>
    <submittedName>
        <fullName evidence="4">Pre-mRNA splicing factor</fullName>
    </submittedName>
</protein>
<evidence type="ECO:0000259" key="3">
    <source>
        <dbReference type="Pfam" id="PF00575"/>
    </source>
</evidence>
<dbReference type="Pfam" id="PF00575">
    <property type="entry name" value="S1"/>
    <property type="match status" value="1"/>
</dbReference>
<dbReference type="CDD" id="cd21691">
    <property type="entry name" value="GH2-like_DHX8"/>
    <property type="match status" value="1"/>
</dbReference>
<feature type="compositionally biased region" description="Low complexity" evidence="2">
    <location>
        <begin position="188"/>
        <end position="205"/>
    </location>
</feature>
<dbReference type="GO" id="GO:0003676">
    <property type="term" value="F:nucleic acid binding"/>
    <property type="evidence" value="ECO:0007669"/>
    <property type="project" value="InterPro"/>
</dbReference>
<dbReference type="VEuPathDB" id="ToxoDB:LOC34620321"/>
<dbReference type="InterPro" id="IPR012340">
    <property type="entry name" value="NA-bd_OB-fold"/>
</dbReference>
<evidence type="ECO:0000313" key="4">
    <source>
        <dbReference type="EMBL" id="OEH74311.1"/>
    </source>
</evidence>
<dbReference type="VEuPathDB" id="ToxoDB:cyc_08904"/>
<dbReference type="EMBL" id="JROU02002070">
    <property type="protein sequence ID" value="OEH74311.1"/>
    <property type="molecule type" value="Genomic_DNA"/>
</dbReference>
<comment type="caution">
    <text evidence="4">The sequence shown here is derived from an EMBL/GenBank/DDBJ whole genome shotgun (WGS) entry which is preliminary data.</text>
</comment>
<dbReference type="Gene3D" id="2.40.50.140">
    <property type="entry name" value="Nucleic acid-binding proteins"/>
    <property type="match status" value="1"/>
</dbReference>
<feature type="domain" description="S1 motif" evidence="3">
    <location>
        <begin position="324"/>
        <end position="359"/>
    </location>
</feature>
<proteinExistence type="predicted"/>
<keyword evidence="1" id="KW-0175">Coiled coil</keyword>
<feature type="region of interest" description="Disordered" evidence="2">
    <location>
        <begin position="178"/>
        <end position="219"/>
    </location>
</feature>
<dbReference type="InterPro" id="IPR049588">
    <property type="entry name" value="DHX8_GH2-like"/>
</dbReference>
<organism evidence="4 5">
    <name type="scientific">Cyclospora cayetanensis</name>
    <dbReference type="NCBI Taxonomy" id="88456"/>
    <lineage>
        <taxon>Eukaryota</taxon>
        <taxon>Sar</taxon>
        <taxon>Alveolata</taxon>
        <taxon>Apicomplexa</taxon>
        <taxon>Conoidasida</taxon>
        <taxon>Coccidia</taxon>
        <taxon>Eucoccidiorida</taxon>
        <taxon>Eimeriorina</taxon>
        <taxon>Eimeriidae</taxon>
        <taxon>Cyclospora</taxon>
    </lineage>
</organism>
<feature type="coiled-coil region" evidence="1">
    <location>
        <begin position="267"/>
        <end position="297"/>
    </location>
</feature>
<dbReference type="AlphaFoldDB" id="A0A1D3CSY7"/>
<evidence type="ECO:0000313" key="5">
    <source>
        <dbReference type="Proteomes" id="UP000095192"/>
    </source>
</evidence>
<dbReference type="InParanoid" id="A0A1D3CSY7"/>
<evidence type="ECO:0000256" key="2">
    <source>
        <dbReference type="SAM" id="MobiDB-lite"/>
    </source>
</evidence>
<accession>A0A1D3CSY7</accession>
<keyword evidence="5" id="KW-1185">Reference proteome</keyword>
<name>A0A1D3CSY7_9EIME</name>
<gene>
    <name evidence="4" type="ORF">cyc_08904</name>
</gene>